<evidence type="ECO:0000313" key="6">
    <source>
        <dbReference type="Proteomes" id="UP000613266"/>
    </source>
</evidence>
<dbReference type="NCBIfam" id="TIGR00254">
    <property type="entry name" value="GGDEF"/>
    <property type="match status" value="1"/>
</dbReference>
<dbReference type="PROSITE" id="PS50883">
    <property type="entry name" value="EAL"/>
    <property type="match status" value="1"/>
</dbReference>
<dbReference type="InterPro" id="IPR007890">
    <property type="entry name" value="CHASE2"/>
</dbReference>
<dbReference type="SMART" id="SM01080">
    <property type="entry name" value="CHASE2"/>
    <property type="match status" value="1"/>
</dbReference>
<keyword evidence="2" id="KW-1133">Transmembrane helix</keyword>
<dbReference type="InterPro" id="IPR035965">
    <property type="entry name" value="PAS-like_dom_sf"/>
</dbReference>
<keyword evidence="6" id="KW-1185">Reference proteome</keyword>
<gene>
    <name evidence="5" type="ORF">I7X39_19875</name>
</gene>
<feature type="transmembrane region" description="Helical" evidence="2">
    <location>
        <begin position="352"/>
        <end position="373"/>
    </location>
</feature>
<dbReference type="SUPFAM" id="SSF55785">
    <property type="entry name" value="PYP-like sensor domain (PAS domain)"/>
    <property type="match status" value="1"/>
</dbReference>
<dbReference type="SMART" id="SM00267">
    <property type="entry name" value="GGDEF"/>
    <property type="match status" value="1"/>
</dbReference>
<keyword evidence="2" id="KW-0812">Transmembrane</keyword>
<dbReference type="Pfam" id="PF05226">
    <property type="entry name" value="CHASE2"/>
    <property type="match status" value="1"/>
</dbReference>
<dbReference type="Gene3D" id="3.20.20.450">
    <property type="entry name" value="EAL domain"/>
    <property type="match status" value="1"/>
</dbReference>
<dbReference type="PANTHER" id="PTHR44757">
    <property type="entry name" value="DIGUANYLATE CYCLASE DGCP"/>
    <property type="match status" value="1"/>
</dbReference>
<evidence type="ECO:0000256" key="1">
    <source>
        <dbReference type="SAM" id="MobiDB-lite"/>
    </source>
</evidence>
<dbReference type="InterPro" id="IPR029787">
    <property type="entry name" value="Nucleotide_cyclase"/>
</dbReference>
<evidence type="ECO:0000256" key="2">
    <source>
        <dbReference type="SAM" id="Phobius"/>
    </source>
</evidence>
<sequence length="1001" mass="108664">MSEPAAGAASPGVRPARPSRRDRPERGYLLVALLAATLAIVLWSQRAGTLLERIDRLTLDLQMQVRGPLAPGTRHPVALVSIDDRTLQALGGAAPDRARHAELITRLAAAGAKAVALDILMPEPGGEEADRALAAALQAPGMAKAIALALPDDSSAMAGAPLEQLLTHAYMRAKAEALAAESVAMLPKGLIAPTPVLAEAAPIVGHVSSKRGVDGSLRYDLPALHWQGEWFPTMALRLAGVALDLDWSQAEFLAGQAVRWGPLQVPLDAASRQWVNYYGKAEHFPTLSYIDVLNGKVPADQLKGRIFIVGATAFGTSDSVPSPFDSGLPGMERLATVTDNLITGRNLRVSEFAPLIELAAMLLLPLAAAGALANWSGRRAGAVLGALGLLLLGWAQWDFVANHRFLSLAYPGLAMITAVLGATLLRGHGERLRKEAAVAALRASEERYALAAQGANDGLWDWDLDAGEVHFSERWLGLMGQEESQARTMDAFTVPLDANARSAFEAALQDHLEGRSLQLHHVLQFREGEQERALLVRGMATRDAQGRPTRMAGSLTDISDTLRLQRQLVHDALHDRLTGLANRSLFIERLEQLFATGAPLGVVLLGLDDFRALNEAEGTQVGDGVLRAVARRLGQRAGQSQSVARLGADVFALTFAADLMTAGQDVQRTPDWVHAQLAEPLVVSGRSLQVAGTVGWAHRSHGPQDAAELLACAEMALALGKSRQRGLVRAYDPADQLIETSRRWLHDNIDLGLLRGEFRMYYQPLVRLEDRKLLGFEALIRWIHPERGFIMPGDFIPYAEESGQIVAMGRWTLMAVTDQLRAWDALGFDGEIAVNLSSRQFTEGDLMADARDVLARLQGLDPHRIKLEVTESMAMANPHQTAEALQQLAKMGFKISIDDFGTGYSSLAYLHQFPFDTLKIDRSFVMRLHAGRDAVEIVRTIVGLVKALDKQALAEGVEEERQAQLLHELGVHIGQGWLFGKALPVEEALKMIEKQQKEGRV</sequence>
<feature type="region of interest" description="Disordered" evidence="1">
    <location>
        <begin position="1"/>
        <end position="21"/>
    </location>
</feature>
<dbReference type="SMART" id="SM00052">
    <property type="entry name" value="EAL"/>
    <property type="match status" value="1"/>
</dbReference>
<evidence type="ECO:0000259" key="4">
    <source>
        <dbReference type="PROSITE" id="PS50887"/>
    </source>
</evidence>
<evidence type="ECO:0000313" key="5">
    <source>
        <dbReference type="EMBL" id="MBH9579158.1"/>
    </source>
</evidence>
<dbReference type="PROSITE" id="PS50887">
    <property type="entry name" value="GGDEF"/>
    <property type="match status" value="1"/>
</dbReference>
<dbReference type="InterPro" id="IPR001633">
    <property type="entry name" value="EAL_dom"/>
</dbReference>
<dbReference type="PANTHER" id="PTHR44757:SF2">
    <property type="entry name" value="BIOFILM ARCHITECTURE MAINTENANCE PROTEIN MBAA"/>
    <property type="match status" value="1"/>
</dbReference>
<dbReference type="InterPro" id="IPR000160">
    <property type="entry name" value="GGDEF_dom"/>
</dbReference>
<dbReference type="CDD" id="cd00130">
    <property type="entry name" value="PAS"/>
    <property type="match status" value="1"/>
</dbReference>
<dbReference type="CDD" id="cd01949">
    <property type="entry name" value="GGDEF"/>
    <property type="match status" value="1"/>
</dbReference>
<name>A0A931J5J9_9BURK</name>
<protein>
    <submittedName>
        <fullName evidence="5">EAL domain-containing protein</fullName>
    </submittedName>
</protein>
<dbReference type="SUPFAM" id="SSF141868">
    <property type="entry name" value="EAL domain-like"/>
    <property type="match status" value="1"/>
</dbReference>
<feature type="transmembrane region" description="Helical" evidence="2">
    <location>
        <begin position="380"/>
        <end position="399"/>
    </location>
</feature>
<feature type="transmembrane region" description="Helical" evidence="2">
    <location>
        <begin position="27"/>
        <end position="44"/>
    </location>
</feature>
<reference evidence="5" key="1">
    <citation type="submission" date="2020-12" db="EMBL/GenBank/DDBJ databases">
        <title>The genome sequence of Inhella sp. 1Y17.</title>
        <authorList>
            <person name="Liu Y."/>
        </authorList>
    </citation>
    <scope>NUCLEOTIDE SEQUENCE</scope>
    <source>
        <strain evidence="5">1Y17</strain>
    </source>
</reference>
<accession>A0A931J5J9</accession>
<dbReference type="EMBL" id="JAEDAK010000018">
    <property type="protein sequence ID" value="MBH9579158.1"/>
    <property type="molecule type" value="Genomic_DNA"/>
</dbReference>
<dbReference type="Pfam" id="PF00990">
    <property type="entry name" value="GGDEF"/>
    <property type="match status" value="1"/>
</dbReference>
<dbReference type="RefSeq" id="WP_198112926.1">
    <property type="nucleotide sequence ID" value="NZ_JAEDAK010000018.1"/>
</dbReference>
<dbReference type="InterPro" id="IPR035919">
    <property type="entry name" value="EAL_sf"/>
</dbReference>
<feature type="domain" description="GGDEF" evidence="4">
    <location>
        <begin position="598"/>
        <end position="733"/>
    </location>
</feature>
<organism evidence="5 6">
    <name type="scientific">Inhella proteolytica</name>
    <dbReference type="NCBI Taxonomy" id="2795029"/>
    <lineage>
        <taxon>Bacteria</taxon>
        <taxon>Pseudomonadati</taxon>
        <taxon>Pseudomonadota</taxon>
        <taxon>Betaproteobacteria</taxon>
        <taxon>Burkholderiales</taxon>
        <taxon>Sphaerotilaceae</taxon>
        <taxon>Inhella</taxon>
    </lineage>
</organism>
<dbReference type="SUPFAM" id="SSF55073">
    <property type="entry name" value="Nucleotide cyclase"/>
    <property type="match status" value="1"/>
</dbReference>
<proteinExistence type="predicted"/>
<evidence type="ECO:0000259" key="3">
    <source>
        <dbReference type="PROSITE" id="PS50883"/>
    </source>
</evidence>
<dbReference type="Proteomes" id="UP000613266">
    <property type="component" value="Unassembled WGS sequence"/>
</dbReference>
<dbReference type="InterPro" id="IPR043128">
    <property type="entry name" value="Rev_trsase/Diguanyl_cyclase"/>
</dbReference>
<dbReference type="Gene3D" id="3.30.450.20">
    <property type="entry name" value="PAS domain"/>
    <property type="match status" value="1"/>
</dbReference>
<dbReference type="InterPro" id="IPR052155">
    <property type="entry name" value="Biofilm_reg_signaling"/>
</dbReference>
<dbReference type="Gene3D" id="3.30.70.270">
    <property type="match status" value="1"/>
</dbReference>
<feature type="domain" description="EAL" evidence="3">
    <location>
        <begin position="742"/>
        <end position="996"/>
    </location>
</feature>
<dbReference type="Pfam" id="PF00563">
    <property type="entry name" value="EAL"/>
    <property type="match status" value="1"/>
</dbReference>
<dbReference type="InterPro" id="IPR000014">
    <property type="entry name" value="PAS"/>
</dbReference>
<keyword evidence="2" id="KW-0472">Membrane</keyword>
<dbReference type="CDD" id="cd01948">
    <property type="entry name" value="EAL"/>
    <property type="match status" value="1"/>
</dbReference>
<dbReference type="AlphaFoldDB" id="A0A931J5J9"/>
<comment type="caution">
    <text evidence="5">The sequence shown here is derived from an EMBL/GenBank/DDBJ whole genome shotgun (WGS) entry which is preliminary data.</text>
</comment>